<comment type="caution">
    <text evidence="5">The sequence shown here is derived from an EMBL/GenBank/DDBJ whole genome shotgun (WGS) entry which is preliminary data.</text>
</comment>
<keyword evidence="1" id="KW-0805">Transcription regulation</keyword>
<proteinExistence type="predicted"/>
<reference evidence="5 6" key="1">
    <citation type="submission" date="2023-11" db="EMBL/GenBank/DDBJ databases">
        <title>Unpublished Manusciprt.</title>
        <authorList>
            <person name="Saticioglu I.B."/>
            <person name="Ay H."/>
            <person name="Ajmi N."/>
            <person name="Altun S."/>
            <person name="Duman M."/>
        </authorList>
    </citation>
    <scope>NUCLEOTIDE SEQUENCE [LARGE SCALE GENOMIC DNA]</scope>
    <source>
        <strain evidence="5 6">Fl-318</strain>
    </source>
</reference>
<evidence type="ECO:0000259" key="4">
    <source>
        <dbReference type="PROSITE" id="PS01124"/>
    </source>
</evidence>
<sequence length="237" mass="27962">MRVNYIEHCLGVNELIVIPVRTSHEILQLSDELEVSLLFFTSDFIFKNTIRKPNIGFFEIFITKFPSKVVLKNYETLLLNDLFAIIENRKYKIREHRFYNEVQLLSFNLLLYAVAGIYNENSYDVKAKYTRKEKLVFRFFEILDGQCTKQHTVKYYADALFISKGHLSKVVKQVTDKTIKEFIKEAIILEAKILLQNDDLTILQIIEELRFSNSSSFSNFFKKSTSMSPSEYRLKFE</sequence>
<dbReference type="InterPro" id="IPR009057">
    <property type="entry name" value="Homeodomain-like_sf"/>
</dbReference>
<dbReference type="PROSITE" id="PS01124">
    <property type="entry name" value="HTH_ARAC_FAMILY_2"/>
    <property type="match status" value="1"/>
</dbReference>
<keyword evidence="6" id="KW-1185">Reference proteome</keyword>
<evidence type="ECO:0000256" key="1">
    <source>
        <dbReference type="ARBA" id="ARBA00023015"/>
    </source>
</evidence>
<name>A0ABU4R5G7_9FLAO</name>
<gene>
    <name evidence="5" type="ORF">SGQ83_00600</name>
</gene>
<keyword evidence="3" id="KW-0804">Transcription</keyword>
<dbReference type="Pfam" id="PF12833">
    <property type="entry name" value="HTH_18"/>
    <property type="match status" value="1"/>
</dbReference>
<organism evidence="5 6">
    <name type="scientific">Flavobacterium cupriresistens</name>
    <dbReference type="NCBI Taxonomy" id="2893885"/>
    <lineage>
        <taxon>Bacteria</taxon>
        <taxon>Pseudomonadati</taxon>
        <taxon>Bacteroidota</taxon>
        <taxon>Flavobacteriia</taxon>
        <taxon>Flavobacteriales</taxon>
        <taxon>Flavobacteriaceae</taxon>
        <taxon>Flavobacterium</taxon>
    </lineage>
</organism>
<dbReference type="PANTHER" id="PTHR43280">
    <property type="entry name" value="ARAC-FAMILY TRANSCRIPTIONAL REGULATOR"/>
    <property type="match status" value="1"/>
</dbReference>
<evidence type="ECO:0000256" key="3">
    <source>
        <dbReference type="ARBA" id="ARBA00023163"/>
    </source>
</evidence>
<dbReference type="Proteomes" id="UP001273350">
    <property type="component" value="Unassembled WGS sequence"/>
</dbReference>
<evidence type="ECO:0000256" key="2">
    <source>
        <dbReference type="ARBA" id="ARBA00023125"/>
    </source>
</evidence>
<protein>
    <submittedName>
        <fullName evidence="5">Helix-turn-helix domain-containing protein</fullName>
    </submittedName>
</protein>
<dbReference type="SUPFAM" id="SSF46689">
    <property type="entry name" value="Homeodomain-like"/>
    <property type="match status" value="1"/>
</dbReference>
<dbReference type="InterPro" id="IPR018060">
    <property type="entry name" value="HTH_AraC"/>
</dbReference>
<evidence type="ECO:0000313" key="6">
    <source>
        <dbReference type="Proteomes" id="UP001273350"/>
    </source>
</evidence>
<evidence type="ECO:0000313" key="5">
    <source>
        <dbReference type="EMBL" id="MDX6187836.1"/>
    </source>
</evidence>
<dbReference type="EMBL" id="JAWXVI010000001">
    <property type="protein sequence ID" value="MDX6187836.1"/>
    <property type="molecule type" value="Genomic_DNA"/>
</dbReference>
<dbReference type="Gene3D" id="1.10.10.60">
    <property type="entry name" value="Homeodomain-like"/>
    <property type="match status" value="1"/>
</dbReference>
<keyword evidence="2" id="KW-0238">DNA-binding</keyword>
<accession>A0ABU4R5G7</accession>
<feature type="domain" description="HTH araC/xylS-type" evidence="4">
    <location>
        <begin position="137"/>
        <end position="235"/>
    </location>
</feature>
<dbReference type="PANTHER" id="PTHR43280:SF32">
    <property type="entry name" value="TRANSCRIPTIONAL REGULATORY PROTEIN"/>
    <property type="match status" value="1"/>
</dbReference>
<dbReference type="SMART" id="SM00342">
    <property type="entry name" value="HTH_ARAC"/>
    <property type="match status" value="1"/>
</dbReference>